<accession>A0AAD5LEY9</accession>
<comment type="caution">
    <text evidence="2">The sequence shown here is derived from an EMBL/GenBank/DDBJ whole genome shotgun (WGS) entry which is preliminary data.</text>
</comment>
<evidence type="ECO:0000256" key="1">
    <source>
        <dbReference type="SAM" id="MobiDB-lite"/>
    </source>
</evidence>
<feature type="region of interest" description="Disordered" evidence="1">
    <location>
        <begin position="1"/>
        <end position="26"/>
    </location>
</feature>
<evidence type="ECO:0000313" key="3">
    <source>
        <dbReference type="Proteomes" id="UP000820818"/>
    </source>
</evidence>
<reference evidence="2 3" key="1">
    <citation type="submission" date="2022-05" db="EMBL/GenBank/DDBJ databases">
        <title>A multi-omics perspective on studying reproductive biology in Daphnia sinensis.</title>
        <authorList>
            <person name="Jia J."/>
        </authorList>
    </citation>
    <scope>NUCLEOTIDE SEQUENCE [LARGE SCALE GENOMIC DNA]</scope>
    <source>
        <strain evidence="2 3">WSL</strain>
    </source>
</reference>
<proteinExistence type="predicted"/>
<name>A0AAD5LEY9_9CRUS</name>
<organism evidence="2 3">
    <name type="scientific">Daphnia sinensis</name>
    <dbReference type="NCBI Taxonomy" id="1820382"/>
    <lineage>
        <taxon>Eukaryota</taxon>
        <taxon>Metazoa</taxon>
        <taxon>Ecdysozoa</taxon>
        <taxon>Arthropoda</taxon>
        <taxon>Crustacea</taxon>
        <taxon>Branchiopoda</taxon>
        <taxon>Diplostraca</taxon>
        <taxon>Cladocera</taxon>
        <taxon>Anomopoda</taxon>
        <taxon>Daphniidae</taxon>
        <taxon>Daphnia</taxon>
        <taxon>Daphnia similis group</taxon>
    </lineage>
</organism>
<dbReference type="EMBL" id="WJBH02000003">
    <property type="protein sequence ID" value="KAI9560993.1"/>
    <property type="molecule type" value="Genomic_DNA"/>
</dbReference>
<sequence>MKKTEHACPKQADLGRQMNEDVPTEERNTDMQLLKSRIPCTVKHTVAHFPVKPLISVETSMAKRCVMYADGFGLVTAYQDATGRAGV</sequence>
<protein>
    <submittedName>
        <fullName evidence="2">Uncharacterized protein</fullName>
    </submittedName>
</protein>
<dbReference type="Proteomes" id="UP000820818">
    <property type="component" value="Linkage Group LG3"/>
</dbReference>
<dbReference type="AlphaFoldDB" id="A0AAD5LEY9"/>
<evidence type="ECO:0000313" key="2">
    <source>
        <dbReference type="EMBL" id="KAI9560993.1"/>
    </source>
</evidence>
<gene>
    <name evidence="2" type="ORF">GHT06_011949</name>
</gene>
<keyword evidence="3" id="KW-1185">Reference proteome</keyword>